<feature type="transmembrane region" description="Helical" evidence="1">
    <location>
        <begin position="45"/>
        <end position="63"/>
    </location>
</feature>
<evidence type="ECO:0000256" key="1">
    <source>
        <dbReference type="SAM" id="Phobius"/>
    </source>
</evidence>
<sequence length="343" mass="38705">MSARTDTAELSWGWVRNPRFDLLFIVGTAGLGCVFALAALAKPSLFPLLLTIDVWLLGYHHVVSTFTRLGFDGESRQQHRFHIWVLPLLVFTGTFTVYKLAGVWPLMSIYFYWQGWHYLRQSYGVSRILDRASRRPPSDNPATVWMLYLLPLAGLLHRSAQGSTTFLKLDVRMLPVPQEVAWVAAASALVAVAAWATFQVRALRSGTGSPVQTLYLATHAGMFTLGYFVIPSLETGWLGLNVWHNAQYILIVWLFHNRRFGDKVSQAHPFLSTLSQSRRMLHYLVVCVGISALLYTFILKGLGWIPAASLLIVQTLNFHHYIVDSLIWKVRQPAVRRNLGLAA</sequence>
<keyword evidence="1" id="KW-0812">Transmembrane</keyword>
<accession>A0A540WWZ1</accession>
<dbReference type="RefSeq" id="WP_141644747.1">
    <property type="nucleotide sequence ID" value="NZ_VIFM01000097.1"/>
</dbReference>
<protein>
    <submittedName>
        <fullName evidence="2">Uncharacterized protein</fullName>
    </submittedName>
</protein>
<dbReference type="OrthoDB" id="127712at2"/>
<name>A0A540WWZ1_9BACT</name>
<keyword evidence="3" id="KW-1185">Reference proteome</keyword>
<gene>
    <name evidence="2" type="ORF">FJV41_23370</name>
</gene>
<comment type="caution">
    <text evidence="2">The sequence shown here is derived from an EMBL/GenBank/DDBJ whole genome shotgun (WGS) entry which is preliminary data.</text>
</comment>
<dbReference type="AlphaFoldDB" id="A0A540WWZ1"/>
<feature type="transmembrane region" description="Helical" evidence="1">
    <location>
        <begin position="142"/>
        <end position="160"/>
    </location>
</feature>
<organism evidence="2 3">
    <name type="scientific">Myxococcus llanfairpwllgwyngyllgogerychwyrndrobwllllantysiliogogogochensis</name>
    <dbReference type="NCBI Taxonomy" id="2590453"/>
    <lineage>
        <taxon>Bacteria</taxon>
        <taxon>Pseudomonadati</taxon>
        <taxon>Myxococcota</taxon>
        <taxon>Myxococcia</taxon>
        <taxon>Myxococcales</taxon>
        <taxon>Cystobacterineae</taxon>
        <taxon>Myxococcaceae</taxon>
        <taxon>Myxococcus</taxon>
    </lineage>
</organism>
<feature type="transmembrane region" description="Helical" evidence="1">
    <location>
        <begin position="20"/>
        <end position="38"/>
    </location>
</feature>
<dbReference type="PROSITE" id="PS51257">
    <property type="entry name" value="PROKAR_LIPOPROTEIN"/>
    <property type="match status" value="1"/>
</dbReference>
<feature type="transmembrane region" description="Helical" evidence="1">
    <location>
        <begin position="210"/>
        <end position="230"/>
    </location>
</feature>
<feature type="transmembrane region" description="Helical" evidence="1">
    <location>
        <begin position="83"/>
        <end position="113"/>
    </location>
</feature>
<dbReference type="Proteomes" id="UP000315369">
    <property type="component" value="Unassembled WGS sequence"/>
</dbReference>
<proteinExistence type="predicted"/>
<feature type="transmembrane region" description="Helical" evidence="1">
    <location>
        <begin position="180"/>
        <end position="198"/>
    </location>
</feature>
<dbReference type="EMBL" id="VIFM01000097">
    <property type="protein sequence ID" value="TQF13517.1"/>
    <property type="molecule type" value="Genomic_DNA"/>
</dbReference>
<keyword evidence="1" id="KW-1133">Transmembrane helix</keyword>
<feature type="transmembrane region" description="Helical" evidence="1">
    <location>
        <begin position="280"/>
        <end position="298"/>
    </location>
</feature>
<evidence type="ECO:0000313" key="3">
    <source>
        <dbReference type="Proteomes" id="UP000315369"/>
    </source>
</evidence>
<keyword evidence="1" id="KW-0472">Membrane</keyword>
<evidence type="ECO:0000313" key="2">
    <source>
        <dbReference type="EMBL" id="TQF13517.1"/>
    </source>
</evidence>
<reference evidence="2 3" key="1">
    <citation type="submission" date="2019-06" db="EMBL/GenBank/DDBJ databases">
        <authorList>
            <person name="Livingstone P."/>
            <person name="Whitworth D."/>
        </authorList>
    </citation>
    <scope>NUCLEOTIDE SEQUENCE [LARGE SCALE GENOMIC DNA]</scope>
    <source>
        <strain evidence="2 3">AM401</strain>
    </source>
</reference>